<keyword evidence="2" id="KW-1185">Reference proteome</keyword>
<dbReference type="GeneID" id="3342388"/>
<dbReference type="RefSeq" id="YP_223949.1">
    <property type="nucleotide sequence ID" value="NC_006938.1"/>
</dbReference>
<reference evidence="1 2" key="1">
    <citation type="journal article" date="2005" name="Appl. Environ. Microbiol.">
        <title>Genomic analysis of bacteriophage PhiJL001: insights into its interaction with a sponge-associated alpha-proteobacterium.</title>
        <authorList>
            <person name="Lohr J.E."/>
            <person name="Chen F."/>
            <person name="Hill R.T."/>
        </authorList>
    </citation>
    <scope>NUCLEOTIDE SEQUENCE</scope>
</reference>
<evidence type="ECO:0000313" key="2">
    <source>
        <dbReference type="Proteomes" id="UP000000993"/>
    </source>
</evidence>
<gene>
    <name evidence="1" type="ORF">JL001p25</name>
</gene>
<dbReference type="KEGG" id="vg:3342388"/>
<dbReference type="Gene3D" id="1.10.3210.10">
    <property type="entry name" value="Hypothetical protein af1432"/>
    <property type="match status" value="1"/>
</dbReference>
<protein>
    <submittedName>
        <fullName evidence="1">Gp25</fullName>
    </submittedName>
</protein>
<accession>Q5DN80</accession>
<sequence length="197" mass="22907">MAPTTTRSERLKALREGGWVDRCHTLLKTRRYDVAQHSWNMLNLALVLFPQHCHPDLIKAIQWHDVPERWVGDSPWPAKHPLSGSELAILLGSMEHRIEAALYISPNLEPIELDVLKICDMLEFALWCQEEWLLGNTHIEHHFRTAMDVCRTMKLWPEISDVIEELLKEPISEARPWTQKECIGPGGRVDEEEEFPF</sequence>
<proteinExistence type="predicted"/>
<dbReference type="Proteomes" id="UP000000993">
    <property type="component" value="Segment"/>
</dbReference>
<dbReference type="SUPFAM" id="SSF109604">
    <property type="entry name" value="HD-domain/PDEase-like"/>
    <property type="match status" value="1"/>
</dbReference>
<dbReference type="EMBL" id="AY576273">
    <property type="protein sequence ID" value="AAT69501.1"/>
    <property type="molecule type" value="Genomic_DNA"/>
</dbReference>
<organism evidence="1 2">
    <name type="scientific">Alphaproteobacteria phage PhiJL001</name>
    <dbReference type="NCBI Taxonomy" id="2681607"/>
    <lineage>
        <taxon>Viruses</taxon>
        <taxon>Duplodnaviria</taxon>
        <taxon>Heunggongvirae</taxon>
        <taxon>Uroviricota</taxon>
        <taxon>Caudoviricetes</taxon>
        <taxon>Mesyanzhinovviridae</taxon>
        <taxon>Keylargovirus</taxon>
        <taxon>Keylargovirus JL001</taxon>
    </lineage>
</organism>
<name>Q5DN80_9CAUD</name>
<evidence type="ECO:0000313" key="1">
    <source>
        <dbReference type="EMBL" id="AAT69501.1"/>
    </source>
</evidence>